<sequence length="484" mass="54411">MTGFSWPVLEERTWGKVSGSKVCDDRELKQDRTVTPNETCECVTSDIQSELNADIEHQGVSRLSVLTTKQASVSFDIDSLRHEILKYKSAGFQAVGKFPAYKELFSEYVWSDTGDKQSDSFSRAADVQGDSFNQPKASRLTQRAKTRETKVDKSPRDSGIVIEGVYADIDFYDENDQLPVQQELFYPRDQDIIFRGDYSHNWRQLDRTYGEDFELKPSRTPSQRSVRAEAREENRSVDPDSSDSEMDYMTFLRRKMKRDEMRSRMSTAGSQRNLSTLSYDRPVVKAISMDNIARTDVHEVYAQVHKPPRQSSRSSPGPVVAMSSPSLARMNHVYHHDVHSDSSRSSMDLRDASGSAVSRSSSHSQHRPQIYVNGRTTEEDVVIKGHGHVVTAVPQARPIANRDTTTTEEEPKEDYIVETEVLEEATTSFSSVQPQNLQPGQTEPDKENSLRAASTNPTPVLTTSTPSSTPDSVVVSEAAKPRLQ</sequence>
<dbReference type="AlphaFoldDB" id="A0A2T7PAM2"/>
<dbReference type="OrthoDB" id="10029564at2759"/>
<feature type="region of interest" description="Disordered" evidence="1">
    <location>
        <begin position="337"/>
        <end position="374"/>
    </location>
</feature>
<feature type="compositionally biased region" description="Basic and acidic residues" evidence="1">
    <location>
        <begin position="337"/>
        <end position="351"/>
    </location>
</feature>
<feature type="compositionally biased region" description="Low complexity" evidence="1">
    <location>
        <begin position="309"/>
        <end position="318"/>
    </location>
</feature>
<feature type="region of interest" description="Disordered" evidence="1">
    <location>
        <begin position="425"/>
        <end position="484"/>
    </location>
</feature>
<protein>
    <submittedName>
        <fullName evidence="2">Uncharacterized protein</fullName>
    </submittedName>
</protein>
<keyword evidence="3" id="KW-1185">Reference proteome</keyword>
<name>A0A2T7PAM2_POMCA</name>
<feature type="compositionally biased region" description="Basic and acidic residues" evidence="1">
    <location>
        <begin position="226"/>
        <end position="238"/>
    </location>
</feature>
<feature type="compositionally biased region" description="Low complexity" evidence="1">
    <location>
        <begin position="454"/>
        <end position="476"/>
    </location>
</feature>
<organism evidence="2 3">
    <name type="scientific">Pomacea canaliculata</name>
    <name type="common">Golden apple snail</name>
    <dbReference type="NCBI Taxonomy" id="400727"/>
    <lineage>
        <taxon>Eukaryota</taxon>
        <taxon>Metazoa</taxon>
        <taxon>Spiralia</taxon>
        <taxon>Lophotrochozoa</taxon>
        <taxon>Mollusca</taxon>
        <taxon>Gastropoda</taxon>
        <taxon>Caenogastropoda</taxon>
        <taxon>Architaenioglossa</taxon>
        <taxon>Ampullarioidea</taxon>
        <taxon>Ampullariidae</taxon>
        <taxon>Pomacea</taxon>
    </lineage>
</organism>
<feature type="compositionally biased region" description="Polar residues" evidence="1">
    <location>
        <begin position="130"/>
        <end position="143"/>
    </location>
</feature>
<dbReference type="Proteomes" id="UP000245119">
    <property type="component" value="Linkage Group LG5"/>
</dbReference>
<gene>
    <name evidence="2" type="ORF">C0Q70_09722</name>
</gene>
<feature type="compositionally biased region" description="Polar residues" evidence="1">
    <location>
        <begin position="425"/>
        <end position="441"/>
    </location>
</feature>
<reference evidence="2 3" key="1">
    <citation type="submission" date="2018-04" db="EMBL/GenBank/DDBJ databases">
        <title>The genome of golden apple snail Pomacea canaliculata provides insight into stress tolerance and invasive adaptation.</title>
        <authorList>
            <person name="Liu C."/>
            <person name="Liu B."/>
            <person name="Ren Y."/>
            <person name="Zhang Y."/>
            <person name="Wang H."/>
            <person name="Li S."/>
            <person name="Jiang F."/>
            <person name="Yin L."/>
            <person name="Zhang G."/>
            <person name="Qian W."/>
            <person name="Fan W."/>
        </authorList>
    </citation>
    <scope>NUCLEOTIDE SEQUENCE [LARGE SCALE GENOMIC DNA]</scope>
    <source>
        <strain evidence="2">SZHN2017</strain>
        <tissue evidence="2">Muscle</tissue>
    </source>
</reference>
<comment type="caution">
    <text evidence="2">The sequence shown here is derived from an EMBL/GenBank/DDBJ whole genome shotgun (WGS) entry which is preliminary data.</text>
</comment>
<accession>A0A2T7PAM2</accession>
<evidence type="ECO:0000256" key="1">
    <source>
        <dbReference type="SAM" id="MobiDB-lite"/>
    </source>
</evidence>
<feature type="region of interest" description="Disordered" evidence="1">
    <location>
        <begin position="213"/>
        <end position="248"/>
    </location>
</feature>
<feature type="region of interest" description="Disordered" evidence="1">
    <location>
        <begin position="304"/>
        <end position="323"/>
    </location>
</feature>
<feature type="compositionally biased region" description="Low complexity" evidence="1">
    <location>
        <begin position="352"/>
        <end position="363"/>
    </location>
</feature>
<evidence type="ECO:0000313" key="3">
    <source>
        <dbReference type="Proteomes" id="UP000245119"/>
    </source>
</evidence>
<dbReference type="EMBL" id="PZQS01000005">
    <property type="protein sequence ID" value="PVD30456.1"/>
    <property type="molecule type" value="Genomic_DNA"/>
</dbReference>
<feature type="region of interest" description="Disordered" evidence="1">
    <location>
        <begin position="119"/>
        <end position="152"/>
    </location>
</feature>
<dbReference type="STRING" id="400727.A0A2T7PAM2"/>
<proteinExistence type="predicted"/>
<evidence type="ECO:0000313" key="2">
    <source>
        <dbReference type="EMBL" id="PVD30456.1"/>
    </source>
</evidence>